<proteinExistence type="predicted"/>
<keyword evidence="1" id="KW-0238">DNA-binding</keyword>
<evidence type="ECO:0000313" key="1">
    <source>
        <dbReference type="EMBL" id="CAI9960880.1"/>
    </source>
</evidence>
<dbReference type="Proteomes" id="UP001642409">
    <property type="component" value="Unassembled WGS sequence"/>
</dbReference>
<dbReference type="GO" id="GO:0003677">
    <property type="term" value="F:DNA binding"/>
    <property type="evidence" value="ECO:0007669"/>
    <property type="project" value="UniProtKB-KW"/>
</dbReference>
<dbReference type="AlphaFoldDB" id="A0AA86UJN2"/>
<organism evidence="1">
    <name type="scientific">Hexamita inflata</name>
    <dbReference type="NCBI Taxonomy" id="28002"/>
    <lineage>
        <taxon>Eukaryota</taxon>
        <taxon>Metamonada</taxon>
        <taxon>Diplomonadida</taxon>
        <taxon>Hexamitidae</taxon>
        <taxon>Hexamitinae</taxon>
        <taxon>Hexamita</taxon>
    </lineage>
</organism>
<comment type="caution">
    <text evidence="1">The sequence shown here is derived from an EMBL/GenBank/DDBJ whole genome shotgun (WGS) entry which is preliminary data.</text>
</comment>
<reference evidence="2 3" key="2">
    <citation type="submission" date="2024-07" db="EMBL/GenBank/DDBJ databases">
        <authorList>
            <person name="Akdeniz Z."/>
        </authorList>
    </citation>
    <scope>NUCLEOTIDE SEQUENCE [LARGE SCALE GENOMIC DNA]</scope>
</reference>
<sequence>MNFKVFCLEKYVVCLGNYFKYDKQQQMLINVSNRKTDNYENYDYEEQGVLNALTQYANTEEKQKTDNLMDIYNLGQEREPDDEEEAMRHLFPHL</sequence>
<reference evidence="1" key="1">
    <citation type="submission" date="2023-06" db="EMBL/GenBank/DDBJ databases">
        <authorList>
            <person name="Kurt Z."/>
        </authorList>
    </citation>
    <scope>NUCLEOTIDE SEQUENCE</scope>
</reference>
<name>A0AA86UJN2_9EUKA</name>
<evidence type="ECO:0000313" key="2">
    <source>
        <dbReference type="EMBL" id="CAL5995391.1"/>
    </source>
</evidence>
<protein>
    <submittedName>
        <fullName evidence="1">WRKY DNA-binding domain-containing protein</fullName>
    </submittedName>
    <submittedName>
        <fullName evidence="2">WRKY_DNA-binding domain-containing protein</fullName>
    </submittedName>
</protein>
<dbReference type="EMBL" id="CATOUU010000937">
    <property type="protein sequence ID" value="CAI9960880.1"/>
    <property type="molecule type" value="Genomic_DNA"/>
</dbReference>
<keyword evidence="3" id="KW-1185">Reference proteome</keyword>
<dbReference type="EMBL" id="CAXDID020000033">
    <property type="protein sequence ID" value="CAL5995391.1"/>
    <property type="molecule type" value="Genomic_DNA"/>
</dbReference>
<accession>A0AA86UJN2</accession>
<gene>
    <name evidence="2" type="ORF">HINF_LOCUS14008</name>
    <name evidence="1" type="ORF">HINF_LOCUS48525</name>
</gene>
<evidence type="ECO:0000313" key="3">
    <source>
        <dbReference type="Proteomes" id="UP001642409"/>
    </source>
</evidence>